<accession>A0A2G4T0T1</accession>
<dbReference type="GeneID" id="35444713"/>
<name>A0A2G4T0T1_RHIZD</name>
<proteinExistence type="predicted"/>
<dbReference type="AlphaFoldDB" id="A0A2G4T0T1"/>
<gene>
    <name evidence="2" type="ORF">RHIMIDRAFT_290291</name>
</gene>
<keyword evidence="1" id="KW-1133">Transmembrane helix</keyword>
<evidence type="ECO:0000313" key="3">
    <source>
        <dbReference type="Proteomes" id="UP000242254"/>
    </source>
</evidence>
<organism evidence="2 3">
    <name type="scientific">Rhizopus microsporus ATCC 52813</name>
    <dbReference type="NCBI Taxonomy" id="1340429"/>
    <lineage>
        <taxon>Eukaryota</taxon>
        <taxon>Fungi</taxon>
        <taxon>Fungi incertae sedis</taxon>
        <taxon>Mucoromycota</taxon>
        <taxon>Mucoromycotina</taxon>
        <taxon>Mucoromycetes</taxon>
        <taxon>Mucorales</taxon>
        <taxon>Mucorineae</taxon>
        <taxon>Rhizopodaceae</taxon>
        <taxon>Rhizopus</taxon>
    </lineage>
</organism>
<dbReference type="RefSeq" id="XP_023468322.1">
    <property type="nucleotide sequence ID" value="XM_023613724.1"/>
</dbReference>
<keyword evidence="3" id="KW-1185">Reference proteome</keyword>
<protein>
    <submittedName>
        <fullName evidence="2">Uncharacterized protein</fullName>
    </submittedName>
</protein>
<keyword evidence="1" id="KW-0472">Membrane</keyword>
<dbReference type="Proteomes" id="UP000242254">
    <property type="component" value="Unassembled WGS sequence"/>
</dbReference>
<reference evidence="2 3" key="1">
    <citation type="journal article" date="2016" name="Proc. Natl. Acad. Sci. U.S.A.">
        <title>Lipid metabolic changes in an early divergent fungus govern the establishment of a mutualistic symbiosis with endobacteria.</title>
        <authorList>
            <person name="Lastovetsky O.A."/>
            <person name="Gaspar M.L."/>
            <person name="Mondo S.J."/>
            <person name="LaButti K.M."/>
            <person name="Sandor L."/>
            <person name="Grigoriev I.V."/>
            <person name="Henry S.A."/>
            <person name="Pawlowska T.E."/>
        </authorList>
    </citation>
    <scope>NUCLEOTIDE SEQUENCE [LARGE SCALE GENOMIC DNA]</scope>
    <source>
        <strain evidence="2 3">ATCC 52813</strain>
    </source>
</reference>
<feature type="transmembrane region" description="Helical" evidence="1">
    <location>
        <begin position="17"/>
        <end position="35"/>
    </location>
</feature>
<keyword evidence="1" id="KW-0812">Transmembrane</keyword>
<evidence type="ECO:0000313" key="2">
    <source>
        <dbReference type="EMBL" id="PHZ14614.1"/>
    </source>
</evidence>
<evidence type="ECO:0000256" key="1">
    <source>
        <dbReference type="SAM" id="Phobius"/>
    </source>
</evidence>
<dbReference type="EMBL" id="KZ303845">
    <property type="protein sequence ID" value="PHZ14614.1"/>
    <property type="molecule type" value="Genomic_DNA"/>
</dbReference>
<sequence length="64" mass="7596">MPLHNHTYYMRSCAEKLVSICLINIYLMPIVSLLSYLSARYAYWILLIIYKLLFQAYKQRSTCG</sequence>